<dbReference type="HOGENOM" id="CLU_1034219_0_0_6"/>
<dbReference type="Pfam" id="PF03466">
    <property type="entry name" value="LysR_substrate"/>
    <property type="match status" value="1"/>
</dbReference>
<dbReference type="Gene3D" id="3.40.190.10">
    <property type="entry name" value="Periplasmic binding protein-like II"/>
    <property type="match status" value="2"/>
</dbReference>
<dbReference type="eggNOG" id="COG0583">
    <property type="taxonomic scope" value="Bacteria"/>
</dbReference>
<dbReference type="SUPFAM" id="SSF53850">
    <property type="entry name" value="Periplasmic binding protein-like II"/>
    <property type="match status" value="1"/>
</dbReference>
<name>A8H1K8_SHEPA</name>
<protein>
    <submittedName>
        <fullName evidence="6">Transcriptional regulator, LysR family</fullName>
    </submittedName>
</protein>
<keyword evidence="3" id="KW-0238">DNA-binding</keyword>
<evidence type="ECO:0000259" key="5">
    <source>
        <dbReference type="PROSITE" id="PS50931"/>
    </source>
</evidence>
<dbReference type="InterPro" id="IPR050389">
    <property type="entry name" value="LysR-type_TF"/>
</dbReference>
<dbReference type="GO" id="GO:0003700">
    <property type="term" value="F:DNA-binding transcription factor activity"/>
    <property type="evidence" value="ECO:0007669"/>
    <property type="project" value="InterPro"/>
</dbReference>
<dbReference type="InterPro" id="IPR005119">
    <property type="entry name" value="LysR_subst-bd"/>
</dbReference>
<dbReference type="EMBL" id="CP000851">
    <property type="protein sequence ID" value="ABV86445.1"/>
    <property type="molecule type" value="Genomic_DNA"/>
</dbReference>
<gene>
    <name evidence="6" type="ordered locus">Spea_1118</name>
</gene>
<evidence type="ECO:0000256" key="2">
    <source>
        <dbReference type="ARBA" id="ARBA00023015"/>
    </source>
</evidence>
<feature type="domain" description="HTH lysR-type" evidence="5">
    <location>
        <begin position="11"/>
        <end position="67"/>
    </location>
</feature>
<evidence type="ECO:0000256" key="1">
    <source>
        <dbReference type="ARBA" id="ARBA00009437"/>
    </source>
</evidence>
<dbReference type="Gene3D" id="1.10.10.10">
    <property type="entry name" value="Winged helix-like DNA-binding domain superfamily/Winged helix DNA-binding domain"/>
    <property type="match status" value="1"/>
</dbReference>
<accession>A8H1K8</accession>
<dbReference type="InterPro" id="IPR000847">
    <property type="entry name" value="LysR_HTH_N"/>
</dbReference>
<keyword evidence="7" id="KW-1185">Reference proteome</keyword>
<dbReference type="PANTHER" id="PTHR30118">
    <property type="entry name" value="HTH-TYPE TRANSCRIPTIONAL REGULATOR LEUO-RELATED"/>
    <property type="match status" value="1"/>
</dbReference>
<comment type="similarity">
    <text evidence="1">Belongs to the LysR transcriptional regulatory family.</text>
</comment>
<dbReference type="GO" id="GO:0003677">
    <property type="term" value="F:DNA binding"/>
    <property type="evidence" value="ECO:0007669"/>
    <property type="project" value="UniProtKB-KW"/>
</dbReference>
<dbReference type="AlphaFoldDB" id="A8H1K8"/>
<evidence type="ECO:0000313" key="6">
    <source>
        <dbReference type="EMBL" id="ABV86445.1"/>
    </source>
</evidence>
<keyword evidence="2" id="KW-0805">Transcription regulation</keyword>
<evidence type="ECO:0000256" key="3">
    <source>
        <dbReference type="ARBA" id="ARBA00023125"/>
    </source>
</evidence>
<dbReference type="STRING" id="398579.Spea_1118"/>
<dbReference type="InterPro" id="IPR036390">
    <property type="entry name" value="WH_DNA-bd_sf"/>
</dbReference>
<sequence length="298" mass="33282">MGGALNRNISDLNQIRLLLDLVHTKNMSRTAQRLGKTTSAISKNLQRLREELCDPLFIRQPSGLEPTTYALTLTAKLTNIQKDIDAAFDSESFDPKLFKGKITLAANTALMHQYQGELLLALTEQAPLANIEIVQWQEDSYQRILDGSINAGLQFLNENCTQSIMQHVLQRHEIVLVTGGKHSASSAREALSSPLAVLKIHGWNADSVRFSRYLYQKGVEHNVRLQCEDLPSLLSCLERSNFVSPLPRFLCPGNLKALTLDEPGNEISSVVCIPSTHRNEPLYQWLVGLIKSLMPVKL</sequence>
<organism evidence="6 7">
    <name type="scientific">Shewanella pealeana (strain ATCC 700345 / ANG-SQ1)</name>
    <dbReference type="NCBI Taxonomy" id="398579"/>
    <lineage>
        <taxon>Bacteria</taxon>
        <taxon>Pseudomonadati</taxon>
        <taxon>Pseudomonadota</taxon>
        <taxon>Gammaproteobacteria</taxon>
        <taxon>Alteromonadales</taxon>
        <taxon>Shewanellaceae</taxon>
        <taxon>Shewanella</taxon>
    </lineage>
</organism>
<evidence type="ECO:0000313" key="7">
    <source>
        <dbReference type="Proteomes" id="UP000002608"/>
    </source>
</evidence>
<dbReference type="SUPFAM" id="SSF46785">
    <property type="entry name" value="Winged helix' DNA-binding domain"/>
    <property type="match status" value="1"/>
</dbReference>
<dbReference type="InterPro" id="IPR036388">
    <property type="entry name" value="WH-like_DNA-bd_sf"/>
</dbReference>
<reference evidence="6 7" key="1">
    <citation type="submission" date="2007-10" db="EMBL/GenBank/DDBJ databases">
        <title>Complete sequence of Shewanella pealeana ATCC 700345.</title>
        <authorList>
            <consortium name="US DOE Joint Genome Institute"/>
            <person name="Copeland A."/>
            <person name="Lucas S."/>
            <person name="Lapidus A."/>
            <person name="Barry K."/>
            <person name="Glavina del Rio T."/>
            <person name="Dalin E."/>
            <person name="Tice H."/>
            <person name="Pitluck S."/>
            <person name="Chertkov O."/>
            <person name="Brettin T."/>
            <person name="Bruce D."/>
            <person name="Detter J.C."/>
            <person name="Han C."/>
            <person name="Schmutz J."/>
            <person name="Larimer F."/>
            <person name="Land M."/>
            <person name="Hauser L."/>
            <person name="Kyrpides N."/>
            <person name="Kim E."/>
            <person name="Zhao J.-S.Z."/>
            <person name="Manno D."/>
            <person name="Hawari J."/>
            <person name="Richardson P."/>
        </authorList>
    </citation>
    <scope>NUCLEOTIDE SEQUENCE [LARGE SCALE GENOMIC DNA]</scope>
    <source>
        <strain evidence="7">ATCC 700345 / ANG-SQ1</strain>
    </source>
</reference>
<keyword evidence="4" id="KW-0804">Transcription</keyword>
<dbReference type="Pfam" id="PF00126">
    <property type="entry name" value="HTH_1"/>
    <property type="match status" value="1"/>
</dbReference>
<dbReference type="KEGG" id="spl:Spea_1118"/>
<dbReference type="PANTHER" id="PTHR30118:SF15">
    <property type="entry name" value="TRANSCRIPTIONAL REGULATORY PROTEIN"/>
    <property type="match status" value="1"/>
</dbReference>
<evidence type="ECO:0000256" key="4">
    <source>
        <dbReference type="ARBA" id="ARBA00023163"/>
    </source>
</evidence>
<dbReference type="PROSITE" id="PS50931">
    <property type="entry name" value="HTH_LYSR"/>
    <property type="match status" value="1"/>
</dbReference>
<dbReference type="Proteomes" id="UP000002608">
    <property type="component" value="Chromosome"/>
</dbReference>
<proteinExistence type="inferred from homology"/>